<comment type="subcellular location">
    <subcellularLocation>
        <location evidence="1">Membrane</location>
    </subcellularLocation>
</comment>
<keyword evidence="3 5" id="KW-1133">Transmembrane helix</keyword>
<feature type="transmembrane region" description="Helical" evidence="5">
    <location>
        <begin position="210"/>
        <end position="236"/>
    </location>
</feature>
<organism evidence="7 8">
    <name type="scientific">Bursaphelenchus okinawaensis</name>
    <dbReference type="NCBI Taxonomy" id="465554"/>
    <lineage>
        <taxon>Eukaryota</taxon>
        <taxon>Metazoa</taxon>
        <taxon>Ecdysozoa</taxon>
        <taxon>Nematoda</taxon>
        <taxon>Chromadorea</taxon>
        <taxon>Rhabditida</taxon>
        <taxon>Tylenchina</taxon>
        <taxon>Tylenchomorpha</taxon>
        <taxon>Aphelenchoidea</taxon>
        <taxon>Aphelenchoididae</taxon>
        <taxon>Bursaphelenchus</taxon>
    </lineage>
</organism>
<dbReference type="Proteomes" id="UP000614601">
    <property type="component" value="Unassembled WGS sequence"/>
</dbReference>
<evidence type="ECO:0000256" key="5">
    <source>
        <dbReference type="SAM" id="Phobius"/>
    </source>
</evidence>
<dbReference type="Proteomes" id="UP000783686">
    <property type="component" value="Unassembled WGS sequence"/>
</dbReference>
<reference evidence="7" key="1">
    <citation type="submission" date="2020-09" db="EMBL/GenBank/DDBJ databases">
        <authorList>
            <person name="Kikuchi T."/>
        </authorList>
    </citation>
    <scope>NUCLEOTIDE SEQUENCE</scope>
    <source>
        <strain evidence="7">SH1</strain>
    </source>
</reference>
<gene>
    <name evidence="7" type="ORF">BOKJ2_LOCUS2570</name>
</gene>
<dbReference type="OrthoDB" id="10011262at2759"/>
<dbReference type="PANTHER" id="PTHR47632:SF1">
    <property type="entry name" value="G-PROTEIN COUPLED RECEPTORS FAMILY 1 PROFILE DOMAIN-CONTAINING PROTEIN"/>
    <property type="match status" value="1"/>
</dbReference>
<dbReference type="Gene3D" id="1.20.1070.10">
    <property type="entry name" value="Rhodopsin 7-helix transmembrane proteins"/>
    <property type="match status" value="1"/>
</dbReference>
<dbReference type="InterPro" id="IPR053326">
    <property type="entry name" value="GPCR1-like"/>
</dbReference>
<evidence type="ECO:0000313" key="7">
    <source>
        <dbReference type="EMBL" id="CAD5209218.1"/>
    </source>
</evidence>
<dbReference type="EMBL" id="CAJFCW020000002">
    <property type="protein sequence ID" value="CAG9088764.1"/>
    <property type="molecule type" value="Genomic_DNA"/>
</dbReference>
<dbReference type="EMBL" id="CAJFDH010000002">
    <property type="protein sequence ID" value="CAD5209218.1"/>
    <property type="molecule type" value="Genomic_DNA"/>
</dbReference>
<feature type="transmembrane region" description="Helical" evidence="5">
    <location>
        <begin position="29"/>
        <end position="54"/>
    </location>
</feature>
<sequence>MSIEFTDSSIQYCNVCMASTDASYQMYNVAVSGVVLAIVGAIGLIGNILVVTVYTSPEQRVHSTSIYLAALATSDFLMICTAMFLFVLETWRHHGPPILAYLYGSGAPYIFPLGAVFQTTSVYFCVAAGVDCFISVVLPKPFKDICCTAKKAKVVVMVMSVLCVLYNIPHCFELQAIQCIEPKHGGIMSLQICPTPFRMDPVYYTIYYTYMYTTFMAVGPLLMLIVLNICVVFTVVTKGASEDSDTISLILVVCFFIVCNFTALLVNFLELTLYDQLSHVIVYLVDLSNLLVVVNCTANFFLYLIFGNSFRQSLYKILAGRPPLKQANLLWPEDDSNYVTRRLSAASNEEAYLQTNTDEV</sequence>
<dbReference type="Pfam" id="PF00001">
    <property type="entry name" value="7tm_1"/>
    <property type="match status" value="1"/>
</dbReference>
<keyword evidence="2 5" id="KW-0812">Transmembrane</keyword>
<dbReference type="GO" id="GO:0016020">
    <property type="term" value="C:membrane"/>
    <property type="evidence" value="ECO:0007669"/>
    <property type="project" value="UniProtKB-SubCell"/>
</dbReference>
<protein>
    <recommendedName>
        <fullName evidence="6">G-protein coupled receptors family 1 profile domain-containing protein</fullName>
    </recommendedName>
</protein>
<keyword evidence="4 5" id="KW-0472">Membrane</keyword>
<keyword evidence="8" id="KW-1185">Reference proteome</keyword>
<evidence type="ECO:0000313" key="8">
    <source>
        <dbReference type="Proteomes" id="UP000614601"/>
    </source>
</evidence>
<dbReference type="GO" id="GO:0004930">
    <property type="term" value="F:G protein-coupled receptor activity"/>
    <property type="evidence" value="ECO:0007669"/>
    <property type="project" value="InterPro"/>
</dbReference>
<dbReference type="CDD" id="cd14978">
    <property type="entry name" value="7tmA_FMRFamide_R-like"/>
    <property type="match status" value="1"/>
</dbReference>
<accession>A0A811K021</accession>
<dbReference type="PANTHER" id="PTHR47632">
    <property type="entry name" value="FMRFAMIDE PEPTIDE RECEPTOR FAMILY-RELATED"/>
    <property type="match status" value="1"/>
</dbReference>
<dbReference type="AlphaFoldDB" id="A0A811K021"/>
<feature type="transmembrane region" description="Helical" evidence="5">
    <location>
        <begin position="281"/>
        <end position="306"/>
    </location>
</feature>
<evidence type="ECO:0000256" key="2">
    <source>
        <dbReference type="ARBA" id="ARBA00022692"/>
    </source>
</evidence>
<name>A0A811K021_9BILA</name>
<dbReference type="SUPFAM" id="SSF81321">
    <property type="entry name" value="Family A G protein-coupled receptor-like"/>
    <property type="match status" value="1"/>
</dbReference>
<evidence type="ECO:0000259" key="6">
    <source>
        <dbReference type="PROSITE" id="PS50262"/>
    </source>
</evidence>
<comment type="caution">
    <text evidence="7">The sequence shown here is derived from an EMBL/GenBank/DDBJ whole genome shotgun (WGS) entry which is preliminary data.</text>
</comment>
<proteinExistence type="predicted"/>
<feature type="transmembrane region" description="Helical" evidence="5">
    <location>
        <begin position="66"/>
        <end position="88"/>
    </location>
</feature>
<evidence type="ECO:0000256" key="3">
    <source>
        <dbReference type="ARBA" id="ARBA00022989"/>
    </source>
</evidence>
<feature type="transmembrane region" description="Helical" evidence="5">
    <location>
        <begin position="248"/>
        <end position="269"/>
    </location>
</feature>
<dbReference type="InterPro" id="IPR000276">
    <property type="entry name" value="GPCR_Rhodpsn"/>
</dbReference>
<evidence type="ECO:0000256" key="1">
    <source>
        <dbReference type="ARBA" id="ARBA00004370"/>
    </source>
</evidence>
<dbReference type="PROSITE" id="PS50262">
    <property type="entry name" value="G_PROTEIN_RECEP_F1_2"/>
    <property type="match status" value="1"/>
</dbReference>
<evidence type="ECO:0000256" key="4">
    <source>
        <dbReference type="ARBA" id="ARBA00023136"/>
    </source>
</evidence>
<dbReference type="InterPro" id="IPR017452">
    <property type="entry name" value="GPCR_Rhodpsn_7TM"/>
</dbReference>
<feature type="domain" description="G-protein coupled receptors family 1 profile" evidence="6">
    <location>
        <begin position="46"/>
        <end position="303"/>
    </location>
</feature>
<dbReference type="PRINTS" id="PR00237">
    <property type="entry name" value="GPCRRHODOPSN"/>
</dbReference>